<evidence type="ECO:0000313" key="1">
    <source>
        <dbReference type="EMBL" id="KAF2664811.1"/>
    </source>
</evidence>
<dbReference type="OrthoDB" id="2951834at2759"/>
<accession>A0A6A6TZR0</accession>
<reference evidence="1" key="1">
    <citation type="journal article" date="2020" name="Stud. Mycol.">
        <title>101 Dothideomycetes genomes: a test case for predicting lifestyles and emergence of pathogens.</title>
        <authorList>
            <person name="Haridas S."/>
            <person name="Albert R."/>
            <person name="Binder M."/>
            <person name="Bloem J."/>
            <person name="Labutti K."/>
            <person name="Salamov A."/>
            <person name="Andreopoulos B."/>
            <person name="Baker S."/>
            <person name="Barry K."/>
            <person name="Bills G."/>
            <person name="Bluhm B."/>
            <person name="Cannon C."/>
            <person name="Castanera R."/>
            <person name="Culley D."/>
            <person name="Daum C."/>
            <person name="Ezra D."/>
            <person name="Gonzalez J."/>
            <person name="Henrissat B."/>
            <person name="Kuo A."/>
            <person name="Liang C."/>
            <person name="Lipzen A."/>
            <person name="Lutzoni F."/>
            <person name="Magnuson J."/>
            <person name="Mondo S."/>
            <person name="Nolan M."/>
            <person name="Ohm R."/>
            <person name="Pangilinan J."/>
            <person name="Park H.-J."/>
            <person name="Ramirez L."/>
            <person name="Alfaro M."/>
            <person name="Sun H."/>
            <person name="Tritt A."/>
            <person name="Yoshinaga Y."/>
            <person name="Zwiers L.-H."/>
            <person name="Turgeon B."/>
            <person name="Goodwin S."/>
            <person name="Spatafora J."/>
            <person name="Crous P."/>
            <person name="Grigoriev I."/>
        </authorList>
    </citation>
    <scope>NUCLEOTIDE SEQUENCE</scope>
    <source>
        <strain evidence="1">CBS 115976</strain>
    </source>
</reference>
<dbReference type="Proteomes" id="UP000799302">
    <property type="component" value="Unassembled WGS sequence"/>
</dbReference>
<dbReference type="PANTHER" id="PTHR42085">
    <property type="entry name" value="F-BOX DOMAIN-CONTAINING PROTEIN"/>
    <property type="match status" value="1"/>
</dbReference>
<evidence type="ECO:0000313" key="2">
    <source>
        <dbReference type="Proteomes" id="UP000799302"/>
    </source>
</evidence>
<dbReference type="EMBL" id="MU004242">
    <property type="protein sequence ID" value="KAF2664811.1"/>
    <property type="molecule type" value="Genomic_DNA"/>
</dbReference>
<name>A0A6A6TZR0_9PEZI</name>
<protein>
    <submittedName>
        <fullName evidence="1">Uncharacterized protein</fullName>
    </submittedName>
</protein>
<proteinExistence type="predicted"/>
<dbReference type="PANTHER" id="PTHR42085:SF1">
    <property type="entry name" value="F-BOX DOMAIN-CONTAINING PROTEIN"/>
    <property type="match status" value="1"/>
</dbReference>
<dbReference type="AlphaFoldDB" id="A0A6A6TZR0"/>
<gene>
    <name evidence="1" type="ORF">BT63DRAFT_98614</name>
</gene>
<organism evidence="1 2">
    <name type="scientific">Microthyrium microscopicum</name>
    <dbReference type="NCBI Taxonomy" id="703497"/>
    <lineage>
        <taxon>Eukaryota</taxon>
        <taxon>Fungi</taxon>
        <taxon>Dikarya</taxon>
        <taxon>Ascomycota</taxon>
        <taxon>Pezizomycotina</taxon>
        <taxon>Dothideomycetes</taxon>
        <taxon>Dothideomycetes incertae sedis</taxon>
        <taxon>Microthyriales</taxon>
        <taxon>Microthyriaceae</taxon>
        <taxon>Microthyrium</taxon>
    </lineage>
</organism>
<keyword evidence="2" id="KW-1185">Reference proteome</keyword>
<sequence length="323" mass="37910">MVASEPLSHVTSDLQVANKQTEQAGSYLLKLPLEIRLEIYEYLHIPTKRNFWYYLAIEYGKVAPKIELRTALKDPRKNRHVHLEILATCRQILYEVLPEVNSSILFRLYLKSITPLDSLPFKAKNLVTRLRIESRESLPFFWISPNLVLPALQELIIAIPISFQAAWYKWQRGMTVSNADLIKGFERDPVCRLPRNGIKAIFNLSGRVFTVKRVILEFDLENHALGSYALGPDHRRSFARSFDTWFDHDREGVKFIRRMTRQLGAFPDRKVVWRYRPKEVDYYSCRLLEMIADDGETRDEKLCEVWDEEMKGVNVTSRFEELN</sequence>
<dbReference type="InterPro" id="IPR038883">
    <property type="entry name" value="AN11006-like"/>
</dbReference>